<proteinExistence type="predicted"/>
<evidence type="ECO:0000313" key="1">
    <source>
        <dbReference type="EMBL" id="MQM08147.1"/>
    </source>
</evidence>
<evidence type="ECO:0000313" key="2">
    <source>
        <dbReference type="Proteomes" id="UP000652761"/>
    </source>
</evidence>
<dbReference type="AlphaFoldDB" id="A0A843WKE5"/>
<sequence>IQSHEVALAKLNCLPSNQRKEYEVALVSALRMDQDKEKVLKALAAEKEAVEQMFKEVSIITLVPNTIESCLVAALRTLENSLAVMQMATTTRLVLQRIRSLVI</sequence>
<accession>A0A843WKE5</accession>
<protein>
    <submittedName>
        <fullName evidence="1">Uncharacterized protein</fullName>
    </submittedName>
</protein>
<keyword evidence="2" id="KW-1185">Reference proteome</keyword>
<organism evidence="1 2">
    <name type="scientific">Colocasia esculenta</name>
    <name type="common">Wild taro</name>
    <name type="synonym">Arum esculentum</name>
    <dbReference type="NCBI Taxonomy" id="4460"/>
    <lineage>
        <taxon>Eukaryota</taxon>
        <taxon>Viridiplantae</taxon>
        <taxon>Streptophyta</taxon>
        <taxon>Embryophyta</taxon>
        <taxon>Tracheophyta</taxon>
        <taxon>Spermatophyta</taxon>
        <taxon>Magnoliopsida</taxon>
        <taxon>Liliopsida</taxon>
        <taxon>Araceae</taxon>
        <taxon>Aroideae</taxon>
        <taxon>Colocasieae</taxon>
        <taxon>Colocasia</taxon>
    </lineage>
</organism>
<reference evidence="1" key="1">
    <citation type="submission" date="2017-07" db="EMBL/GenBank/DDBJ databases">
        <title>Taro Niue Genome Assembly and Annotation.</title>
        <authorList>
            <person name="Atibalentja N."/>
            <person name="Keating K."/>
            <person name="Fields C.J."/>
        </authorList>
    </citation>
    <scope>NUCLEOTIDE SEQUENCE</scope>
    <source>
        <strain evidence="1">Niue_2</strain>
        <tissue evidence="1">Leaf</tissue>
    </source>
</reference>
<gene>
    <name evidence="1" type="ORF">Taro_041000</name>
</gene>
<name>A0A843WKE5_COLES</name>
<comment type="caution">
    <text evidence="1">The sequence shown here is derived from an EMBL/GenBank/DDBJ whole genome shotgun (WGS) entry which is preliminary data.</text>
</comment>
<dbReference type="Proteomes" id="UP000652761">
    <property type="component" value="Unassembled WGS sequence"/>
</dbReference>
<feature type="non-terminal residue" evidence="1">
    <location>
        <position position="1"/>
    </location>
</feature>
<dbReference type="EMBL" id="NMUH01004042">
    <property type="protein sequence ID" value="MQM08147.1"/>
    <property type="molecule type" value="Genomic_DNA"/>
</dbReference>